<organism evidence="14 15">
    <name type="scientific">Sphagnum jensenii</name>
    <dbReference type="NCBI Taxonomy" id="128206"/>
    <lineage>
        <taxon>Eukaryota</taxon>
        <taxon>Viridiplantae</taxon>
        <taxon>Streptophyta</taxon>
        <taxon>Embryophyta</taxon>
        <taxon>Bryophyta</taxon>
        <taxon>Sphagnophytina</taxon>
        <taxon>Sphagnopsida</taxon>
        <taxon>Sphagnales</taxon>
        <taxon>Sphagnaceae</taxon>
        <taxon>Sphagnum</taxon>
    </lineage>
</organism>
<dbReference type="InterPro" id="IPR046408">
    <property type="entry name" value="CIAPIN1"/>
</dbReference>
<proteinExistence type="inferred from homology"/>
<dbReference type="EMBL" id="OZ020097">
    <property type="protein sequence ID" value="CAK9269378.1"/>
    <property type="molecule type" value="Genomic_DNA"/>
</dbReference>
<evidence type="ECO:0000256" key="4">
    <source>
        <dbReference type="ARBA" id="ARBA00022490"/>
    </source>
</evidence>
<comment type="domain">
    <text evidence="10">The C-terminal domain binds 2 Fe-S clusters but is otherwise mostly in an intrinsically disordered conformation.</text>
</comment>
<dbReference type="InterPro" id="IPR029063">
    <property type="entry name" value="SAM-dependent_MTases_sf"/>
</dbReference>
<feature type="binding site" evidence="10">
    <location>
        <position position="205"/>
    </location>
    <ligand>
        <name>[2Fe-2S] cluster</name>
        <dbReference type="ChEBI" id="CHEBI:190135"/>
    </ligand>
</feature>
<keyword evidence="4 10" id="KW-0963">Cytoplasm</keyword>
<comment type="caution">
    <text evidence="10">Lacks conserved residue(s) required for the propagation of feature annotation.</text>
</comment>
<evidence type="ECO:0000256" key="2">
    <source>
        <dbReference type="ARBA" id="ARBA00008169"/>
    </source>
</evidence>
<feature type="binding site" evidence="10">
    <location>
        <position position="218"/>
    </location>
    <ligand>
        <name>[2Fe-2S] cluster</name>
        <dbReference type="ChEBI" id="CHEBI:190135"/>
    </ligand>
</feature>
<evidence type="ECO:0000256" key="7">
    <source>
        <dbReference type="ARBA" id="ARBA00023004"/>
    </source>
</evidence>
<feature type="short sequence motif" description="Cx2C motif 1" evidence="10">
    <location>
        <begin position="243"/>
        <end position="246"/>
    </location>
</feature>
<feature type="binding site" evidence="10">
    <location>
        <position position="257"/>
    </location>
    <ligand>
        <name>[4Fe-4S] cluster</name>
        <dbReference type="ChEBI" id="CHEBI:49883"/>
    </ligand>
</feature>
<feature type="binding site" evidence="10">
    <location>
        <position position="220"/>
    </location>
    <ligand>
        <name>[2Fe-2S] cluster</name>
        <dbReference type="ChEBI" id="CHEBI:190135"/>
    </ligand>
</feature>
<feature type="domain" description="Anamorsin C-terminal" evidence="12">
    <location>
        <begin position="236"/>
        <end position="273"/>
    </location>
</feature>
<feature type="chain" id="PRO_5047362992" description="Anamorsin homolog" evidence="11">
    <location>
        <begin position="25"/>
        <end position="282"/>
    </location>
</feature>
<feature type="region of interest" description="Fe-S binding site B" evidence="10">
    <location>
        <begin position="243"/>
        <end position="257"/>
    </location>
</feature>
<feature type="binding site" evidence="10">
    <location>
        <position position="246"/>
    </location>
    <ligand>
        <name>[4Fe-4S] cluster</name>
        <dbReference type="ChEBI" id="CHEBI:49883"/>
    </ligand>
</feature>
<comment type="cofactor">
    <cofactor evidence="10">
        <name>[2Fe-2S] cluster</name>
        <dbReference type="ChEBI" id="CHEBI:190135"/>
    </cofactor>
</comment>
<comment type="function">
    <text evidence="10">Component of the cytosolic iron-sulfur (Fe-S) protein assembly (CIA) machinery. Required for the maturation of extramitochondrial Fe-S proteins. Part of an electron transfer chain functioning in an early step of cytosolic Fe-S biogenesis, facilitating the de novo assembly of a [4Fe-4S] cluster on the cytosolic Fe-S scaffold complex. Electrons are transferred from NADPH via a FAD- and FMN-containing diflavin oxidoreductase. Together with the diflavin oxidoreductase, also required for the assembly of the diferric tyrosyl radical cofactor of ribonucleotide reductase (RNR), probably by providing electrons for reduction during radical cofactor maturation in the catalytic small subunit.</text>
</comment>
<evidence type="ECO:0000256" key="3">
    <source>
        <dbReference type="ARBA" id="ARBA00022485"/>
    </source>
</evidence>
<dbReference type="PANTHER" id="PTHR13273:SF14">
    <property type="entry name" value="ANAMORSIN"/>
    <property type="match status" value="1"/>
</dbReference>
<evidence type="ECO:0000256" key="1">
    <source>
        <dbReference type="ARBA" id="ARBA00001966"/>
    </source>
</evidence>
<dbReference type="InterPro" id="IPR007785">
    <property type="entry name" value="Anamorsin"/>
</dbReference>
<evidence type="ECO:0000313" key="14">
    <source>
        <dbReference type="EMBL" id="CAK9269378.1"/>
    </source>
</evidence>
<dbReference type="PANTHER" id="PTHR13273">
    <property type="entry name" value="ANAMORSIN"/>
    <property type="match status" value="1"/>
</dbReference>
<feature type="short sequence motif" description="Cx2C motif 2" evidence="10">
    <location>
        <begin position="254"/>
        <end position="257"/>
    </location>
</feature>
<evidence type="ECO:0000256" key="8">
    <source>
        <dbReference type="ARBA" id="ARBA00023014"/>
    </source>
</evidence>
<evidence type="ECO:0000256" key="5">
    <source>
        <dbReference type="ARBA" id="ARBA00022714"/>
    </source>
</evidence>
<dbReference type="Proteomes" id="UP001497444">
    <property type="component" value="Chromosome 2"/>
</dbReference>
<dbReference type="HAMAP" id="MF_03115">
    <property type="entry name" value="Anamorsin"/>
    <property type="match status" value="1"/>
</dbReference>
<dbReference type="InterPro" id="IPR049011">
    <property type="entry name" value="Anamorsin_N_metazoan"/>
</dbReference>
<dbReference type="Pfam" id="PF20922">
    <property type="entry name" value="Anamorsin_N"/>
    <property type="match status" value="1"/>
</dbReference>
<evidence type="ECO:0000259" key="13">
    <source>
        <dbReference type="Pfam" id="PF20922"/>
    </source>
</evidence>
<dbReference type="Gene3D" id="3.40.50.150">
    <property type="entry name" value="Vaccinia Virus protein VP39"/>
    <property type="match status" value="1"/>
</dbReference>
<comment type="domain">
    <text evidence="10">The N-terminal domain has structural similarity with S-adenosyl-L-methionine-dependent methyltransferases, but does not bind S-adenosyl-L-methionine. It is required for correct assembly of the 2 Fe-S clusters.</text>
</comment>
<dbReference type="Pfam" id="PF05093">
    <property type="entry name" value="CIAPIN1"/>
    <property type="match status" value="1"/>
</dbReference>
<feature type="binding site" evidence="10">
    <location>
        <position position="215"/>
    </location>
    <ligand>
        <name>[2Fe-2S] cluster</name>
        <dbReference type="ChEBI" id="CHEBI:190135"/>
    </ligand>
</feature>
<keyword evidence="8 10" id="KW-0411">Iron-sulfur</keyword>
<evidence type="ECO:0000259" key="12">
    <source>
        <dbReference type="Pfam" id="PF05093"/>
    </source>
</evidence>
<evidence type="ECO:0000313" key="15">
    <source>
        <dbReference type="Proteomes" id="UP001497444"/>
    </source>
</evidence>
<keyword evidence="3 10" id="KW-0004">4Fe-4S</keyword>
<accession>A0ABP0WR82</accession>
<keyword evidence="9 10" id="KW-0496">Mitochondrion</keyword>
<comment type="subcellular location">
    <subcellularLocation>
        <location evidence="10">Cytoplasm</location>
    </subcellularLocation>
    <subcellularLocation>
        <location evidence="10">Mitochondrion intermembrane space</location>
    </subcellularLocation>
</comment>
<feature type="binding site" evidence="10">
    <location>
        <position position="243"/>
    </location>
    <ligand>
        <name>[4Fe-4S] cluster</name>
        <dbReference type="ChEBI" id="CHEBI:49883"/>
    </ligand>
</feature>
<sequence length="282" mass="29727">MAGCGGVLLVTDVAMLPASVVLWALQTFGDKAAVGVEPTLHCIAIADRHLGLATASLEVVISLAENPGHHTKAWLSEIVHVLKPGGVLWLQEPFACQDVAEADQQVMQTQAVLERNLLLAGFVDVEMADINISVLHVGVEAESTLVSLGDTLRLSTEDVNDTSLPLANTWKATSVDDDGDEFVDEDALLDEDDLKRPVLPGADDCEVEKAGKKACKNCTCGRAELEEKTPLTAAQLNNPQSACGNCGLGDAFRCGGCPYRGLPAFKLGEKISLPGSLLVADA</sequence>
<feature type="binding site" evidence="10">
    <location>
        <position position="254"/>
    </location>
    <ligand>
        <name>[4Fe-4S] cluster</name>
        <dbReference type="ChEBI" id="CHEBI:49883"/>
    </ligand>
</feature>
<evidence type="ECO:0000256" key="11">
    <source>
        <dbReference type="SAM" id="SignalP"/>
    </source>
</evidence>
<evidence type="ECO:0000256" key="6">
    <source>
        <dbReference type="ARBA" id="ARBA00022723"/>
    </source>
</evidence>
<comment type="cofactor">
    <cofactor evidence="1 10">
        <name>[4Fe-4S] cluster</name>
        <dbReference type="ChEBI" id="CHEBI:49883"/>
    </cofactor>
</comment>
<comment type="subunit">
    <text evidence="10">Monomer.</text>
</comment>
<protein>
    <recommendedName>
        <fullName evidence="10">Anamorsin homolog</fullName>
    </recommendedName>
    <alternativeName>
        <fullName evidence="10">Fe-S cluster assembly protein DRE2 homolog</fullName>
    </alternativeName>
</protein>
<keyword evidence="11" id="KW-0732">Signal</keyword>
<dbReference type="SUPFAM" id="SSF53335">
    <property type="entry name" value="S-adenosyl-L-methionine-dependent methyltransferases"/>
    <property type="match status" value="1"/>
</dbReference>
<keyword evidence="5 10" id="KW-0001">2Fe-2S</keyword>
<keyword evidence="6 10" id="KW-0479">Metal-binding</keyword>
<comment type="similarity">
    <text evidence="2 10">Belongs to the anamorsin family.</text>
</comment>
<feature type="domain" description="Anamorsin N-terminal" evidence="13">
    <location>
        <begin position="53"/>
        <end position="127"/>
    </location>
</feature>
<comment type="domain">
    <text evidence="10">The twin Cx2C motifs are involved in the recognition by the mitochondrial MIA40-ERV1 disulfide relay system. The formation of 2 disulfide bonds in the Cx2C motifs through dithiol/disulfide exchange reactions effectively traps the protein in the mitochondrial intermembrane space.</text>
</comment>
<gene>
    <name evidence="14" type="ORF">CSSPJE1EN1_LOCUS14856</name>
</gene>
<feature type="signal peptide" evidence="11">
    <location>
        <begin position="1"/>
        <end position="24"/>
    </location>
</feature>
<keyword evidence="7 10" id="KW-0408">Iron</keyword>
<evidence type="ECO:0000256" key="9">
    <source>
        <dbReference type="ARBA" id="ARBA00023128"/>
    </source>
</evidence>
<name>A0ABP0WR82_9BRYO</name>
<reference evidence="14 15" key="1">
    <citation type="submission" date="2024-02" db="EMBL/GenBank/DDBJ databases">
        <authorList>
            <consortium name="ELIXIR-Norway"/>
            <consortium name="Elixir Norway"/>
        </authorList>
    </citation>
    <scope>NUCLEOTIDE SEQUENCE [LARGE SCALE GENOMIC DNA]</scope>
</reference>
<keyword evidence="15" id="KW-1185">Reference proteome</keyword>
<evidence type="ECO:0000256" key="10">
    <source>
        <dbReference type="HAMAP-Rule" id="MF_03115"/>
    </source>
</evidence>